<organism evidence="1 2">
    <name type="scientific">Pseudomonas brassicacearum</name>
    <dbReference type="NCBI Taxonomy" id="930166"/>
    <lineage>
        <taxon>Bacteria</taxon>
        <taxon>Pseudomonadati</taxon>
        <taxon>Pseudomonadota</taxon>
        <taxon>Gammaproteobacteria</taxon>
        <taxon>Pseudomonadales</taxon>
        <taxon>Pseudomonadaceae</taxon>
        <taxon>Pseudomonas</taxon>
    </lineage>
</organism>
<dbReference type="EMBL" id="MOBJ01000005">
    <property type="protein sequence ID" value="RON10405.1"/>
    <property type="molecule type" value="Genomic_DNA"/>
</dbReference>
<dbReference type="Proteomes" id="UP000286071">
    <property type="component" value="Unassembled WGS sequence"/>
</dbReference>
<reference evidence="1 2" key="1">
    <citation type="submission" date="2016-10" db="EMBL/GenBank/DDBJ databases">
        <title>Comparative genome analysis of multiple Pseudomonas spp. focuses on biocontrol and plant growth promoting traits.</title>
        <authorList>
            <person name="Tao X.-Y."/>
            <person name="Taylor C.G."/>
        </authorList>
    </citation>
    <scope>NUCLEOTIDE SEQUENCE [LARGE SCALE GENOMIC DNA]</scope>
    <source>
        <strain evidence="1 2">48H11</strain>
    </source>
</reference>
<gene>
    <name evidence="1" type="ORF">BK659_06585</name>
</gene>
<protein>
    <submittedName>
        <fullName evidence="1">Uncharacterized protein</fullName>
    </submittedName>
</protein>
<evidence type="ECO:0000313" key="1">
    <source>
        <dbReference type="EMBL" id="RON10405.1"/>
    </source>
</evidence>
<evidence type="ECO:0000313" key="2">
    <source>
        <dbReference type="Proteomes" id="UP000286071"/>
    </source>
</evidence>
<sequence length="134" mass="14921">MNSEQLQHIDKIRNVIKASGYSGGEVNLDYPAKPNIPLVDTNSVLSYSLIRGDVLPVRLSYKGMNIGDEILFYFGGATPGLADYEHRFTLADGREAHLDVPKLSPKKLINLQAFAVYFVNNTLPSNVNYFEVTE</sequence>
<dbReference type="OrthoDB" id="9976740at2"/>
<name>A0A423HAZ9_9PSED</name>
<dbReference type="RefSeq" id="WP_123424331.1">
    <property type="nucleotide sequence ID" value="NZ_MOBJ01000005.1"/>
</dbReference>
<dbReference type="AlphaFoldDB" id="A0A423HAZ9"/>
<comment type="caution">
    <text evidence="1">The sequence shown here is derived from an EMBL/GenBank/DDBJ whole genome shotgun (WGS) entry which is preliminary data.</text>
</comment>
<proteinExistence type="predicted"/>
<accession>A0A423HAZ9</accession>